<protein>
    <submittedName>
        <fullName evidence="7">RNA polymerase, sigma subunit, SigV</fullName>
    </submittedName>
</protein>
<reference evidence="7 8" key="1">
    <citation type="submission" date="2017-01" db="EMBL/GenBank/DDBJ databases">
        <authorList>
            <person name="Varghese N."/>
            <person name="Submissions S."/>
        </authorList>
    </citation>
    <scope>NUCLEOTIDE SEQUENCE [LARGE SCALE GENOMIC DNA]</scope>
    <source>
        <strain evidence="7 8">ATCC 23464</strain>
    </source>
</reference>
<organism evidence="7 8">
    <name type="scientific">Paenibacillus macquariensis</name>
    <dbReference type="NCBI Taxonomy" id="948756"/>
    <lineage>
        <taxon>Bacteria</taxon>
        <taxon>Bacillati</taxon>
        <taxon>Bacillota</taxon>
        <taxon>Bacilli</taxon>
        <taxon>Bacillales</taxon>
        <taxon>Paenibacillaceae</taxon>
        <taxon>Paenibacillus</taxon>
    </lineage>
</organism>
<dbReference type="Proteomes" id="UP000186666">
    <property type="component" value="Unassembled WGS sequence"/>
</dbReference>
<feature type="domain" description="RNA polymerase sigma factor 70 region 4 type 2" evidence="6">
    <location>
        <begin position="107"/>
        <end position="155"/>
    </location>
</feature>
<keyword evidence="8" id="KW-1185">Reference proteome</keyword>
<dbReference type="InterPro" id="IPR013325">
    <property type="entry name" value="RNA_pol_sigma_r2"/>
</dbReference>
<dbReference type="Pfam" id="PF08281">
    <property type="entry name" value="Sigma70_r4_2"/>
    <property type="match status" value="1"/>
</dbReference>
<evidence type="ECO:0000259" key="6">
    <source>
        <dbReference type="Pfam" id="PF08281"/>
    </source>
</evidence>
<dbReference type="InterPro" id="IPR013249">
    <property type="entry name" value="RNA_pol_sigma70_r4_t2"/>
</dbReference>
<dbReference type="InterPro" id="IPR007627">
    <property type="entry name" value="RNA_pol_sigma70_r2"/>
</dbReference>
<comment type="similarity">
    <text evidence="1">Belongs to the sigma-70 factor family. ECF subfamily.</text>
</comment>
<proteinExistence type="inferred from homology"/>
<evidence type="ECO:0000256" key="4">
    <source>
        <dbReference type="ARBA" id="ARBA00023163"/>
    </source>
</evidence>
<keyword evidence="2" id="KW-0805">Transcription regulation</keyword>
<gene>
    <name evidence="7" type="ORF">SAMN05421578_1547</name>
</gene>
<dbReference type="PANTHER" id="PTHR43133:SF60">
    <property type="entry name" value="RNA POLYMERASE SIGMA FACTOR SIGV"/>
    <property type="match status" value="1"/>
</dbReference>
<dbReference type="InterPro" id="IPR039425">
    <property type="entry name" value="RNA_pol_sigma-70-like"/>
</dbReference>
<dbReference type="Pfam" id="PF04542">
    <property type="entry name" value="Sigma70_r2"/>
    <property type="match status" value="1"/>
</dbReference>
<dbReference type="CDD" id="cd06171">
    <property type="entry name" value="Sigma70_r4"/>
    <property type="match status" value="1"/>
</dbReference>
<dbReference type="InterPro" id="IPR014284">
    <property type="entry name" value="RNA_pol_sigma-70_dom"/>
</dbReference>
<keyword evidence="4" id="KW-0804">Transcription</keyword>
<feature type="domain" description="RNA polymerase sigma-70 region 2" evidence="5">
    <location>
        <begin position="14"/>
        <end position="80"/>
    </location>
</feature>
<dbReference type="EMBL" id="FTNK01000054">
    <property type="protein sequence ID" value="SIR73807.1"/>
    <property type="molecule type" value="Genomic_DNA"/>
</dbReference>
<dbReference type="SUPFAM" id="SSF88659">
    <property type="entry name" value="Sigma3 and sigma4 domains of RNA polymerase sigma factors"/>
    <property type="match status" value="1"/>
</dbReference>
<name>A0ABY1KEZ8_9BACL</name>
<evidence type="ECO:0000313" key="7">
    <source>
        <dbReference type="EMBL" id="SIR73807.1"/>
    </source>
</evidence>
<evidence type="ECO:0000256" key="2">
    <source>
        <dbReference type="ARBA" id="ARBA00023015"/>
    </source>
</evidence>
<dbReference type="Gene3D" id="1.10.10.10">
    <property type="entry name" value="Winged helix-like DNA-binding domain superfamily/Winged helix DNA-binding domain"/>
    <property type="match status" value="1"/>
</dbReference>
<evidence type="ECO:0000313" key="8">
    <source>
        <dbReference type="Proteomes" id="UP000186666"/>
    </source>
</evidence>
<sequence length="166" mass="19464">MVKNDLQAIIADYVTENQEKIYRLAYHYVQNQADALDIMQDAIMKAISKQETIENPAYIKTWFYRIVVNTALDLLRKQKKEVVVAEDILAGLDRGEVDRYKDEDLFNSLDKLPQKYRSVVILKYFENLKLDEIAQVLNENISTVKTRLYKALQLLRIELSEEVFQS</sequence>
<comment type="caution">
    <text evidence="7">The sequence shown here is derived from an EMBL/GenBank/DDBJ whole genome shotgun (WGS) entry which is preliminary data.</text>
</comment>
<evidence type="ECO:0000256" key="3">
    <source>
        <dbReference type="ARBA" id="ARBA00023082"/>
    </source>
</evidence>
<dbReference type="SUPFAM" id="SSF88946">
    <property type="entry name" value="Sigma2 domain of RNA polymerase sigma factors"/>
    <property type="match status" value="1"/>
</dbReference>
<dbReference type="InterPro" id="IPR013324">
    <property type="entry name" value="RNA_pol_sigma_r3/r4-like"/>
</dbReference>
<keyword evidence="3" id="KW-0731">Sigma factor</keyword>
<dbReference type="Gene3D" id="1.10.1740.10">
    <property type="match status" value="1"/>
</dbReference>
<dbReference type="NCBIfam" id="TIGR02937">
    <property type="entry name" value="sigma70-ECF"/>
    <property type="match status" value="1"/>
</dbReference>
<evidence type="ECO:0000259" key="5">
    <source>
        <dbReference type="Pfam" id="PF04542"/>
    </source>
</evidence>
<evidence type="ECO:0000256" key="1">
    <source>
        <dbReference type="ARBA" id="ARBA00010641"/>
    </source>
</evidence>
<dbReference type="PANTHER" id="PTHR43133">
    <property type="entry name" value="RNA POLYMERASE ECF-TYPE SIGMA FACTO"/>
    <property type="match status" value="1"/>
</dbReference>
<dbReference type="InterPro" id="IPR036388">
    <property type="entry name" value="WH-like_DNA-bd_sf"/>
</dbReference>
<accession>A0ABY1KEZ8</accession>